<organism evidence="3 4">
    <name type="scientific">Hymenobacter busanensis</name>
    <dbReference type="NCBI Taxonomy" id="2607656"/>
    <lineage>
        <taxon>Bacteria</taxon>
        <taxon>Pseudomonadati</taxon>
        <taxon>Bacteroidota</taxon>
        <taxon>Cytophagia</taxon>
        <taxon>Cytophagales</taxon>
        <taxon>Hymenobacteraceae</taxon>
        <taxon>Hymenobacter</taxon>
    </lineage>
</organism>
<keyword evidence="2" id="KW-0812">Transmembrane</keyword>
<accession>A0A7L4ZU39</accession>
<feature type="compositionally biased region" description="Low complexity" evidence="1">
    <location>
        <begin position="81"/>
        <end position="99"/>
    </location>
</feature>
<proteinExistence type="predicted"/>
<feature type="region of interest" description="Disordered" evidence="1">
    <location>
        <begin position="71"/>
        <end position="175"/>
    </location>
</feature>
<comment type="caution">
    <text evidence="3">The sequence shown here is derived from an EMBL/GenBank/DDBJ whole genome shotgun (WGS) entry which is preliminary data.</text>
</comment>
<keyword evidence="2" id="KW-1133">Transmembrane helix</keyword>
<reference evidence="3 4" key="1">
    <citation type="submission" date="2019-09" db="EMBL/GenBank/DDBJ databases">
        <title>Genome sequence of Hymenobacter sp. M3.</title>
        <authorList>
            <person name="Srinivasan S."/>
        </authorList>
    </citation>
    <scope>NUCLEOTIDE SEQUENCE [LARGE SCALE GENOMIC DNA]</scope>
    <source>
        <strain evidence="3 4">M3</strain>
    </source>
</reference>
<evidence type="ECO:0000313" key="4">
    <source>
        <dbReference type="Proteomes" id="UP000326380"/>
    </source>
</evidence>
<dbReference type="EMBL" id="VTWU01000008">
    <property type="protein sequence ID" value="KAA9325834.1"/>
    <property type="molecule type" value="Genomic_DNA"/>
</dbReference>
<dbReference type="Proteomes" id="UP000326380">
    <property type="component" value="Unassembled WGS sequence"/>
</dbReference>
<name>A0A7L4ZU39_9BACT</name>
<gene>
    <name evidence="3" type="ORF">F0P96_18885</name>
</gene>
<feature type="compositionally biased region" description="Low complexity" evidence="1">
    <location>
        <begin position="115"/>
        <end position="134"/>
    </location>
</feature>
<dbReference type="AlphaFoldDB" id="A0A7L4ZU39"/>
<sequence length="297" mass="30817">MRPEDIDKLFRDQLEQHVTPPPPGLWYDLQDRLEPEERKRRGGFWMYAVAAAVTLLLVAGTGWLLWRPSTPQGSAATGELASATQPAAPAHTPAAQPAGPNSPELLASAPHPNSATTPAVPADAAAETAPTYPANPDSFTPTPAARQREAIRMAARTARPVVAPEQPSAPRSPAQPEMVAAVPTGSATTSQLPSSATPVPAPVVGGQALAAAGAGRAPQGTIEVEVRESPELPAVAAVATTEPELTRRSRLLGVVKQVGRVVRGEKPNLTEVGLPANPGLTVQARIGSHTLSKTISL</sequence>
<dbReference type="RefSeq" id="WP_151080545.1">
    <property type="nucleotide sequence ID" value="NZ_CP047647.1"/>
</dbReference>
<evidence type="ECO:0000313" key="3">
    <source>
        <dbReference type="EMBL" id="KAA9325834.1"/>
    </source>
</evidence>
<keyword evidence="2" id="KW-0472">Membrane</keyword>
<protein>
    <submittedName>
        <fullName evidence="3">Uncharacterized protein</fullName>
    </submittedName>
</protein>
<keyword evidence="4" id="KW-1185">Reference proteome</keyword>
<feature type="transmembrane region" description="Helical" evidence="2">
    <location>
        <begin position="44"/>
        <end position="66"/>
    </location>
</feature>
<evidence type="ECO:0000256" key="2">
    <source>
        <dbReference type="SAM" id="Phobius"/>
    </source>
</evidence>
<evidence type="ECO:0000256" key="1">
    <source>
        <dbReference type="SAM" id="MobiDB-lite"/>
    </source>
</evidence>